<reference evidence="3 4" key="1">
    <citation type="journal article" date="2007" name="PLoS Genet.">
        <title>Patterns and implications of gene gain and loss in the evolution of Prochlorococcus.</title>
        <authorList>
            <person name="Kettler G.C."/>
            <person name="Martiny A.C."/>
            <person name="Huang K."/>
            <person name="Zucker J."/>
            <person name="Coleman M.L."/>
            <person name="Rodrigue S."/>
            <person name="Chen F."/>
            <person name="Lapidus A."/>
            <person name="Ferriera S."/>
            <person name="Johnson J."/>
            <person name="Steglich C."/>
            <person name="Church G.M."/>
            <person name="Richardson P."/>
            <person name="Chisholm S.W."/>
        </authorList>
    </citation>
    <scope>NUCLEOTIDE SEQUENCE [LARGE SCALE GENOMIC DNA]</scope>
    <source>
        <strain evidence="3 4">MIT 9303</strain>
    </source>
</reference>
<evidence type="ECO:0000313" key="4">
    <source>
        <dbReference type="Proteomes" id="UP000002274"/>
    </source>
</evidence>
<dbReference type="Proteomes" id="UP000002274">
    <property type="component" value="Chromosome"/>
</dbReference>
<accession>A2C694</accession>
<keyword evidence="2" id="KW-0812">Transmembrane</keyword>
<feature type="transmembrane region" description="Helical" evidence="2">
    <location>
        <begin position="42"/>
        <end position="63"/>
    </location>
</feature>
<feature type="region of interest" description="Disordered" evidence="1">
    <location>
        <begin position="69"/>
        <end position="99"/>
    </location>
</feature>
<protein>
    <submittedName>
        <fullName evidence="3">Uncharacterized protein</fullName>
    </submittedName>
</protein>
<dbReference type="EMBL" id="CP000554">
    <property type="protein sequence ID" value="ABM77004.1"/>
    <property type="molecule type" value="Genomic_DNA"/>
</dbReference>
<evidence type="ECO:0000313" key="3">
    <source>
        <dbReference type="EMBL" id="ABM77004.1"/>
    </source>
</evidence>
<feature type="region of interest" description="Disordered" evidence="1">
    <location>
        <begin position="1"/>
        <end position="29"/>
    </location>
</feature>
<evidence type="ECO:0000256" key="2">
    <source>
        <dbReference type="SAM" id="Phobius"/>
    </source>
</evidence>
<feature type="compositionally biased region" description="Basic and acidic residues" evidence="1">
    <location>
        <begin position="82"/>
        <end position="91"/>
    </location>
</feature>
<gene>
    <name evidence="3" type="ordered locus">P9303_02491</name>
</gene>
<sequence length="99" mass="10645">MLTCSSRSTEGKQPQEHHPASHTGRLEDIHSGSPAMVKFEQITAVVLAAGLAIPSYWFFWSLAGGGGYDRRGMQNANPSQVEEGRSRELDPGLKAPPGP</sequence>
<organism evidence="3 4">
    <name type="scientific">Prochlorococcus marinus (strain MIT 9303)</name>
    <dbReference type="NCBI Taxonomy" id="59922"/>
    <lineage>
        <taxon>Bacteria</taxon>
        <taxon>Bacillati</taxon>
        <taxon>Cyanobacteriota</taxon>
        <taxon>Cyanophyceae</taxon>
        <taxon>Synechococcales</taxon>
        <taxon>Prochlorococcaceae</taxon>
        <taxon>Prochlorococcus</taxon>
    </lineage>
</organism>
<dbReference type="AlphaFoldDB" id="A2C694"/>
<keyword evidence="2" id="KW-1133">Transmembrane helix</keyword>
<name>A2C694_PROM3</name>
<feature type="compositionally biased region" description="Basic and acidic residues" evidence="1">
    <location>
        <begin position="9"/>
        <end position="29"/>
    </location>
</feature>
<dbReference type="HOGENOM" id="CLU_2425948_0_0_3"/>
<proteinExistence type="predicted"/>
<dbReference type="KEGG" id="pmf:P9303_02491"/>
<keyword evidence="2" id="KW-0472">Membrane</keyword>
<evidence type="ECO:0000256" key="1">
    <source>
        <dbReference type="SAM" id="MobiDB-lite"/>
    </source>
</evidence>